<comment type="caution">
    <text evidence="1">The sequence shown here is derived from an EMBL/GenBank/DDBJ whole genome shotgun (WGS) entry which is preliminary data.</text>
</comment>
<dbReference type="Proteomes" id="UP000322530">
    <property type="component" value="Unassembled WGS sequence"/>
</dbReference>
<evidence type="ECO:0008006" key="3">
    <source>
        <dbReference type="Google" id="ProtNLM"/>
    </source>
</evidence>
<proteinExistence type="predicted"/>
<keyword evidence="2" id="KW-1185">Reference proteome</keyword>
<sequence length="75" mass="8919">MQQPLHFALGDRLRMRKKHPCGSFDWEVVRIGADIGIVCERCGRRVLLPRSQVERRIKEILPRKVKTQDDFFKEE</sequence>
<gene>
    <name evidence="1" type="ORF">KDI_12180</name>
</gene>
<name>A0A5A5T9S1_9CHLR</name>
<dbReference type="Pfam" id="PF06107">
    <property type="entry name" value="DUF951"/>
    <property type="match status" value="1"/>
</dbReference>
<accession>A0A5A5T9S1</accession>
<dbReference type="RefSeq" id="WP_149400665.1">
    <property type="nucleotide sequence ID" value="NZ_BIXY01000012.1"/>
</dbReference>
<dbReference type="EMBL" id="BIXY01000012">
    <property type="protein sequence ID" value="GCF07654.1"/>
    <property type="molecule type" value="Genomic_DNA"/>
</dbReference>
<dbReference type="OrthoDB" id="9802710at2"/>
<dbReference type="PANTHER" id="PTHR38455:SF1">
    <property type="entry name" value="DUF951 DOMAIN-CONTAINING PROTEIN"/>
    <property type="match status" value="1"/>
</dbReference>
<organism evidence="1 2">
    <name type="scientific">Dictyobacter arantiisoli</name>
    <dbReference type="NCBI Taxonomy" id="2014874"/>
    <lineage>
        <taxon>Bacteria</taxon>
        <taxon>Bacillati</taxon>
        <taxon>Chloroflexota</taxon>
        <taxon>Ktedonobacteria</taxon>
        <taxon>Ktedonobacterales</taxon>
        <taxon>Dictyobacteraceae</taxon>
        <taxon>Dictyobacter</taxon>
    </lineage>
</organism>
<evidence type="ECO:0000313" key="2">
    <source>
        <dbReference type="Proteomes" id="UP000322530"/>
    </source>
</evidence>
<evidence type="ECO:0000313" key="1">
    <source>
        <dbReference type="EMBL" id="GCF07654.1"/>
    </source>
</evidence>
<dbReference type="PANTHER" id="PTHR38455">
    <property type="entry name" value="HYPOTHETICAL CYTOSOLIC PROTEIN"/>
    <property type="match status" value="1"/>
</dbReference>
<reference evidence="1 2" key="1">
    <citation type="submission" date="2019-01" db="EMBL/GenBank/DDBJ databases">
        <title>Draft genome sequence of Dictyobacter sp. Uno17.</title>
        <authorList>
            <person name="Wang C.M."/>
            <person name="Zheng Y."/>
            <person name="Sakai Y."/>
            <person name="Abe K."/>
            <person name="Yokota A."/>
            <person name="Yabe S."/>
        </authorList>
    </citation>
    <scope>NUCLEOTIDE SEQUENCE [LARGE SCALE GENOMIC DNA]</scope>
    <source>
        <strain evidence="1 2">Uno17</strain>
    </source>
</reference>
<dbReference type="AlphaFoldDB" id="A0A5A5T9S1"/>
<dbReference type="InterPro" id="IPR009296">
    <property type="entry name" value="DUF951"/>
</dbReference>
<protein>
    <recommendedName>
        <fullName evidence="3">DUF951 domain-containing protein</fullName>
    </recommendedName>
</protein>